<keyword evidence="7 12" id="KW-0697">Rotamase</keyword>
<keyword evidence="8 12" id="KW-0472">Membrane</keyword>
<dbReference type="InterPro" id="IPR046357">
    <property type="entry name" value="PPIase_dom_sf"/>
</dbReference>
<evidence type="ECO:0000313" key="16">
    <source>
        <dbReference type="EMBL" id="MVX59210.1"/>
    </source>
</evidence>
<evidence type="ECO:0000256" key="12">
    <source>
        <dbReference type="HAMAP-Rule" id="MF_01145"/>
    </source>
</evidence>
<dbReference type="SUPFAM" id="SSF109998">
    <property type="entry name" value="Triger factor/SurA peptide-binding domain-like"/>
    <property type="match status" value="1"/>
</dbReference>
<evidence type="ECO:0000256" key="1">
    <source>
        <dbReference type="ARBA" id="ARBA00000971"/>
    </source>
</evidence>
<evidence type="ECO:0000256" key="5">
    <source>
        <dbReference type="ARBA" id="ARBA00022475"/>
    </source>
</evidence>
<comment type="subcellular location">
    <subcellularLocation>
        <location evidence="3 12">Cell membrane</location>
        <topology evidence="3 12">Lipid-anchor</topology>
    </subcellularLocation>
</comment>
<name>A0A7X3G902_9STRE</name>
<dbReference type="Proteomes" id="UP000461595">
    <property type="component" value="Unassembled WGS sequence"/>
</dbReference>
<evidence type="ECO:0000259" key="15">
    <source>
        <dbReference type="PROSITE" id="PS50198"/>
    </source>
</evidence>
<feature type="compositionally biased region" description="Basic and acidic residues" evidence="13">
    <location>
        <begin position="179"/>
        <end position="194"/>
    </location>
</feature>
<dbReference type="GO" id="GO:0005886">
    <property type="term" value="C:plasma membrane"/>
    <property type="evidence" value="ECO:0007669"/>
    <property type="project" value="UniProtKB-SubCell"/>
</dbReference>
<feature type="chain" id="PRO_5031458307" description="Foldase protein PrsA" evidence="14">
    <location>
        <begin position="22"/>
        <end position="313"/>
    </location>
</feature>
<evidence type="ECO:0000256" key="4">
    <source>
        <dbReference type="ARBA" id="ARBA00006071"/>
    </source>
</evidence>
<gene>
    <name evidence="12 16" type="primary">prsA</name>
    <name evidence="16" type="ORF">E5983_06100</name>
</gene>
<dbReference type="RefSeq" id="WP_160332995.1">
    <property type="nucleotide sequence ID" value="NZ_WSRS01000050.1"/>
</dbReference>
<dbReference type="InterPro" id="IPR050245">
    <property type="entry name" value="PrsA_foldase"/>
</dbReference>
<evidence type="ECO:0000256" key="14">
    <source>
        <dbReference type="SAM" id="SignalP"/>
    </source>
</evidence>
<evidence type="ECO:0000313" key="17">
    <source>
        <dbReference type="Proteomes" id="UP000461595"/>
    </source>
</evidence>
<dbReference type="EC" id="5.2.1.8" evidence="12"/>
<keyword evidence="9 12" id="KW-0564">Palmitate</keyword>
<feature type="signal peptide" evidence="14">
    <location>
        <begin position="1"/>
        <end position="21"/>
    </location>
</feature>
<dbReference type="InterPro" id="IPR000297">
    <property type="entry name" value="PPIase_PpiC"/>
</dbReference>
<evidence type="ECO:0000256" key="13">
    <source>
        <dbReference type="SAM" id="MobiDB-lite"/>
    </source>
</evidence>
<feature type="domain" description="PpiC" evidence="15">
    <location>
        <begin position="143"/>
        <end position="240"/>
    </location>
</feature>
<protein>
    <recommendedName>
        <fullName evidence="12">Foldase protein PrsA</fullName>
        <ecNumber evidence="12">5.2.1.8</ecNumber>
    </recommendedName>
</protein>
<evidence type="ECO:0000256" key="10">
    <source>
        <dbReference type="ARBA" id="ARBA00023235"/>
    </source>
</evidence>
<reference evidence="16 17" key="1">
    <citation type="submission" date="2019-12" db="EMBL/GenBank/DDBJ databases">
        <title>Microbes associate with the intestines of laboratory mice.</title>
        <authorList>
            <person name="Navarre W."/>
            <person name="Wong E."/>
        </authorList>
    </citation>
    <scope>NUCLEOTIDE SEQUENCE [LARGE SCALE GENOMIC DNA]</scope>
    <source>
        <strain evidence="16 17">NM51_B2-22</strain>
    </source>
</reference>
<dbReference type="PROSITE" id="PS51257">
    <property type="entry name" value="PROKAR_LIPOPROTEIN"/>
    <property type="match status" value="1"/>
</dbReference>
<accession>A0A7X3G902</accession>
<comment type="catalytic activity">
    <reaction evidence="1 12">
        <text>[protein]-peptidylproline (omega=180) = [protein]-peptidylproline (omega=0)</text>
        <dbReference type="Rhea" id="RHEA:16237"/>
        <dbReference type="Rhea" id="RHEA-COMP:10747"/>
        <dbReference type="Rhea" id="RHEA-COMP:10748"/>
        <dbReference type="ChEBI" id="CHEBI:83833"/>
        <dbReference type="ChEBI" id="CHEBI:83834"/>
        <dbReference type="EC" id="5.2.1.8"/>
    </reaction>
</comment>
<dbReference type="PANTHER" id="PTHR47245:SF1">
    <property type="entry name" value="FOLDASE PROTEIN PRSA"/>
    <property type="match status" value="1"/>
</dbReference>
<dbReference type="Gene3D" id="1.10.4030.10">
    <property type="entry name" value="Porin chaperone SurA, peptide-binding domain"/>
    <property type="match status" value="1"/>
</dbReference>
<dbReference type="GO" id="GO:0006457">
    <property type="term" value="P:protein folding"/>
    <property type="evidence" value="ECO:0007669"/>
    <property type="project" value="UniProtKB-UniRule"/>
</dbReference>
<dbReference type="InterPro" id="IPR027304">
    <property type="entry name" value="Trigger_fact/SurA_dom_sf"/>
</dbReference>
<dbReference type="SUPFAM" id="SSF54534">
    <property type="entry name" value="FKBP-like"/>
    <property type="match status" value="1"/>
</dbReference>
<dbReference type="PANTHER" id="PTHR47245">
    <property type="entry name" value="PEPTIDYLPROLYL ISOMERASE"/>
    <property type="match status" value="1"/>
</dbReference>
<keyword evidence="10 12" id="KW-0413">Isomerase</keyword>
<proteinExistence type="inferred from homology"/>
<sequence>MKKVKIGAITLLSVLALAACARETNNNTDVITMRGNTITVAEYYDKVKNNTQAQQVLLTMTINEVFEAKYGEKVTDEEVSEEYNKSAQTYGDRFQQVLAQEGLTTETYREQIRTNKLVEYAVNEAAKKELTDENYQAAFENYTPEVTAQVIRTTDENKAKEVAEKAKKGDDFAQLAKDNSNDEETKEKGGEMKFDSASTALPEDVKKAAFGLDNNGVSDVIKVTDSSTLSTSYYVIKVTNKTQKKDSWKDYQKQLESIILAEKRTDAAFIQSVVAKEMEEANIKVKDPAFQNAFSQYMNATGEAVADSSSEEK</sequence>
<evidence type="ECO:0000256" key="8">
    <source>
        <dbReference type="ARBA" id="ARBA00023136"/>
    </source>
</evidence>
<dbReference type="PROSITE" id="PS50198">
    <property type="entry name" value="PPIC_PPIASE_2"/>
    <property type="match status" value="1"/>
</dbReference>
<evidence type="ECO:0000256" key="9">
    <source>
        <dbReference type="ARBA" id="ARBA00023139"/>
    </source>
</evidence>
<comment type="function">
    <text evidence="2 12">Plays a major role in protein secretion by helping the post-translocational extracellular folding of several secreted proteins.</text>
</comment>
<evidence type="ECO:0000256" key="7">
    <source>
        <dbReference type="ARBA" id="ARBA00023110"/>
    </source>
</evidence>
<dbReference type="InterPro" id="IPR023059">
    <property type="entry name" value="Foldase_PrsA"/>
</dbReference>
<keyword evidence="5 12" id="KW-1003">Cell membrane</keyword>
<organism evidence="16 17">
    <name type="scientific">Streptococcus danieliae</name>
    <dbReference type="NCBI Taxonomy" id="747656"/>
    <lineage>
        <taxon>Bacteria</taxon>
        <taxon>Bacillati</taxon>
        <taxon>Bacillota</taxon>
        <taxon>Bacilli</taxon>
        <taxon>Lactobacillales</taxon>
        <taxon>Streptococcaceae</taxon>
        <taxon>Streptococcus</taxon>
    </lineage>
</organism>
<dbReference type="EMBL" id="WSRS01000050">
    <property type="protein sequence ID" value="MVX59210.1"/>
    <property type="molecule type" value="Genomic_DNA"/>
</dbReference>
<dbReference type="NCBIfam" id="NF002361">
    <property type="entry name" value="PRK01326.1"/>
    <property type="match status" value="1"/>
</dbReference>
<evidence type="ECO:0000256" key="3">
    <source>
        <dbReference type="ARBA" id="ARBA00004193"/>
    </source>
</evidence>
<dbReference type="Pfam" id="PF00639">
    <property type="entry name" value="Rotamase"/>
    <property type="match status" value="1"/>
</dbReference>
<evidence type="ECO:0000256" key="11">
    <source>
        <dbReference type="ARBA" id="ARBA00023288"/>
    </source>
</evidence>
<keyword evidence="6 12" id="KW-0732">Signal</keyword>
<keyword evidence="11 12" id="KW-0449">Lipoprotein</keyword>
<dbReference type="HAMAP" id="MF_01145">
    <property type="entry name" value="Foldase_PrsA"/>
    <property type="match status" value="1"/>
</dbReference>
<dbReference type="OrthoDB" id="2194386at2"/>
<dbReference type="AlphaFoldDB" id="A0A7X3G902"/>
<dbReference type="GO" id="GO:0003755">
    <property type="term" value="F:peptidyl-prolyl cis-trans isomerase activity"/>
    <property type="evidence" value="ECO:0007669"/>
    <property type="project" value="UniProtKB-UniRule"/>
</dbReference>
<comment type="similarity">
    <text evidence="4 12">Belongs to the PrsA family.</text>
</comment>
<evidence type="ECO:0000256" key="6">
    <source>
        <dbReference type="ARBA" id="ARBA00022729"/>
    </source>
</evidence>
<comment type="caution">
    <text evidence="16">The sequence shown here is derived from an EMBL/GenBank/DDBJ whole genome shotgun (WGS) entry which is preliminary data.</text>
</comment>
<evidence type="ECO:0000256" key="2">
    <source>
        <dbReference type="ARBA" id="ARBA00003828"/>
    </source>
</evidence>
<dbReference type="Gene3D" id="3.10.50.40">
    <property type="match status" value="1"/>
</dbReference>
<feature type="region of interest" description="Disordered" evidence="13">
    <location>
        <begin position="164"/>
        <end position="196"/>
    </location>
</feature>